<dbReference type="Proteomes" id="UP001596036">
    <property type="component" value="Unassembled WGS sequence"/>
</dbReference>
<dbReference type="EMBL" id="JBHSNM010000006">
    <property type="protein sequence ID" value="MFC5571192.1"/>
    <property type="molecule type" value="Genomic_DNA"/>
</dbReference>
<name>A0ABW0SQ62_9GAMM</name>
<evidence type="ECO:0000256" key="1">
    <source>
        <dbReference type="SAM" id="Phobius"/>
    </source>
</evidence>
<keyword evidence="1" id="KW-1133">Transmembrane helix</keyword>
<dbReference type="RefSeq" id="WP_386755777.1">
    <property type="nucleotide sequence ID" value="NZ_JBHSNM010000006.1"/>
</dbReference>
<gene>
    <name evidence="2" type="ORF">ACFPN1_14095</name>
</gene>
<feature type="transmembrane region" description="Helical" evidence="1">
    <location>
        <begin position="28"/>
        <end position="54"/>
    </location>
</feature>
<reference evidence="3" key="1">
    <citation type="journal article" date="2019" name="Int. J. Syst. Evol. Microbiol.">
        <title>The Global Catalogue of Microorganisms (GCM) 10K type strain sequencing project: providing services to taxonomists for standard genome sequencing and annotation.</title>
        <authorList>
            <consortium name="The Broad Institute Genomics Platform"/>
            <consortium name="The Broad Institute Genome Sequencing Center for Infectious Disease"/>
            <person name="Wu L."/>
            <person name="Ma J."/>
        </authorList>
    </citation>
    <scope>NUCLEOTIDE SEQUENCE [LARGE SCALE GENOMIC DNA]</scope>
    <source>
        <strain evidence="3">KACC 11407</strain>
    </source>
</reference>
<evidence type="ECO:0000313" key="3">
    <source>
        <dbReference type="Proteomes" id="UP001596036"/>
    </source>
</evidence>
<organism evidence="2 3">
    <name type="scientific">Lysobacter yangpyeongensis</name>
    <dbReference type="NCBI Taxonomy" id="346182"/>
    <lineage>
        <taxon>Bacteria</taxon>
        <taxon>Pseudomonadati</taxon>
        <taxon>Pseudomonadota</taxon>
        <taxon>Gammaproteobacteria</taxon>
        <taxon>Lysobacterales</taxon>
        <taxon>Lysobacteraceae</taxon>
        <taxon>Lysobacter</taxon>
    </lineage>
</organism>
<feature type="transmembrane region" description="Helical" evidence="1">
    <location>
        <begin position="175"/>
        <end position="199"/>
    </location>
</feature>
<proteinExistence type="predicted"/>
<evidence type="ECO:0000313" key="2">
    <source>
        <dbReference type="EMBL" id="MFC5571192.1"/>
    </source>
</evidence>
<feature type="transmembrane region" description="Helical" evidence="1">
    <location>
        <begin position="115"/>
        <end position="140"/>
    </location>
</feature>
<keyword evidence="1" id="KW-0472">Membrane</keyword>
<feature type="transmembrane region" description="Helical" evidence="1">
    <location>
        <begin position="219"/>
        <end position="247"/>
    </location>
</feature>
<comment type="caution">
    <text evidence="2">The sequence shown here is derived from an EMBL/GenBank/DDBJ whole genome shotgun (WGS) entry which is preliminary data.</text>
</comment>
<keyword evidence="3" id="KW-1185">Reference proteome</keyword>
<protein>
    <submittedName>
        <fullName evidence="2">Uncharacterized protein</fullName>
    </submittedName>
</protein>
<feature type="transmembrane region" description="Helical" evidence="1">
    <location>
        <begin position="253"/>
        <end position="273"/>
    </location>
</feature>
<sequence length="299" mass="30681">MTTRANGPLAGLAWLKRGLNVGRTNPRAVFGGASLLMVAALVPGVLQVFAHALLRPGPGLAAVIAALTTVVSVILLGPLMGGYLRVIDASERGVPAHAADVLAPFRDAHDARRMIVFSFVMLLVQLGAFTVIMAIFGGVMEALQAWSASLAELLQNAKPGQQPAVPAPPEGVGGLFSLAGLFALFVAAVFAIGLGQLVLRGRSVGAALLEGLSGASRNLLPLLVMAVVIIAAVMAASLAALLVATVLSLLHPTLGVLAVLLLYLGAMLALYAVMFGVMYHFWRDVAGDTPAPAIAGFEA</sequence>
<accession>A0ABW0SQ62</accession>
<feature type="transmembrane region" description="Helical" evidence="1">
    <location>
        <begin position="60"/>
        <end position="84"/>
    </location>
</feature>
<keyword evidence="1" id="KW-0812">Transmembrane</keyword>